<organism evidence="1 2">
    <name type="scientific">Hygrophoropsis aurantiaca</name>
    <dbReference type="NCBI Taxonomy" id="72124"/>
    <lineage>
        <taxon>Eukaryota</taxon>
        <taxon>Fungi</taxon>
        <taxon>Dikarya</taxon>
        <taxon>Basidiomycota</taxon>
        <taxon>Agaricomycotina</taxon>
        <taxon>Agaricomycetes</taxon>
        <taxon>Agaricomycetidae</taxon>
        <taxon>Boletales</taxon>
        <taxon>Coniophorineae</taxon>
        <taxon>Hygrophoropsidaceae</taxon>
        <taxon>Hygrophoropsis</taxon>
    </lineage>
</organism>
<sequence length="480" mass="54507">MKKRRGGQGIQQTKDKPKLTSTQNSLLAPTRLNYHRTPSPIDLPAEILLIIFKFAYEQCRTPMSSTSPNHTTQWLNADPLSPSFFPHSIASVSSFWRDVMYMEPKFWTRFVVFVGHTNLDEVQTYLDWTKGQLLDIFIISKCNGGMPPLRERNLVESCMQVLSPHFHRCRTIRISVTLRSSLPRLDHHFCCAALDLTYLRIDCKINNAVSDSWSNDIAEWSFSSRGLEKLHLDSIYLREAWFRESRWLRILPILRKLTISSGSPSVGKGSTSDQTTLNHVLAVTRAPGQLSSLTIKGPVSIKYDRITGPYAYYITLKLDGMTQSSVQTFVNAYRPLNLHLRNLAPSFDFDILLGGPVRYSMLTLCNCPSFDDGVITWTIWKFYPQLQALNIIDCAKVTPAACKSLVENVYQSRVGATSKQPMRGWPSERTENPLKTLTVVGGARISAVDRRWFESRVLNFDWQAAMAGHKPSKYIDSDGE</sequence>
<protein>
    <submittedName>
        <fullName evidence="1">Uncharacterized protein</fullName>
    </submittedName>
</protein>
<accession>A0ACB8A4F2</accession>
<proteinExistence type="predicted"/>
<dbReference type="Proteomes" id="UP000790377">
    <property type="component" value="Unassembled WGS sequence"/>
</dbReference>
<comment type="caution">
    <text evidence="1">The sequence shown here is derived from an EMBL/GenBank/DDBJ whole genome shotgun (WGS) entry which is preliminary data.</text>
</comment>
<reference evidence="1" key="1">
    <citation type="journal article" date="2021" name="New Phytol.">
        <title>Evolutionary innovations through gain and loss of genes in the ectomycorrhizal Boletales.</title>
        <authorList>
            <person name="Wu G."/>
            <person name="Miyauchi S."/>
            <person name="Morin E."/>
            <person name="Kuo A."/>
            <person name="Drula E."/>
            <person name="Varga T."/>
            <person name="Kohler A."/>
            <person name="Feng B."/>
            <person name="Cao Y."/>
            <person name="Lipzen A."/>
            <person name="Daum C."/>
            <person name="Hundley H."/>
            <person name="Pangilinan J."/>
            <person name="Johnson J."/>
            <person name="Barry K."/>
            <person name="LaButti K."/>
            <person name="Ng V."/>
            <person name="Ahrendt S."/>
            <person name="Min B."/>
            <person name="Choi I.G."/>
            <person name="Park H."/>
            <person name="Plett J.M."/>
            <person name="Magnuson J."/>
            <person name="Spatafora J.W."/>
            <person name="Nagy L.G."/>
            <person name="Henrissat B."/>
            <person name="Grigoriev I.V."/>
            <person name="Yang Z.L."/>
            <person name="Xu J."/>
            <person name="Martin F.M."/>
        </authorList>
    </citation>
    <scope>NUCLEOTIDE SEQUENCE</scope>
    <source>
        <strain evidence="1">ATCC 28755</strain>
    </source>
</reference>
<gene>
    <name evidence="1" type="ORF">BJ138DRAFT_1128701</name>
</gene>
<keyword evidence="2" id="KW-1185">Reference proteome</keyword>
<name>A0ACB8A4F2_9AGAM</name>
<evidence type="ECO:0000313" key="1">
    <source>
        <dbReference type="EMBL" id="KAH7908114.1"/>
    </source>
</evidence>
<dbReference type="EMBL" id="MU267846">
    <property type="protein sequence ID" value="KAH7908114.1"/>
    <property type="molecule type" value="Genomic_DNA"/>
</dbReference>
<evidence type="ECO:0000313" key="2">
    <source>
        <dbReference type="Proteomes" id="UP000790377"/>
    </source>
</evidence>